<keyword evidence="7" id="KW-0762">Sugar transport</keyword>
<dbReference type="PANTHER" id="PTHR16119:SF17">
    <property type="entry name" value="TRANSMEMBRANE PROTEIN 144"/>
    <property type="match status" value="1"/>
</dbReference>
<feature type="transmembrane region" description="Helical" evidence="6">
    <location>
        <begin position="168"/>
        <end position="187"/>
    </location>
</feature>
<comment type="subcellular location">
    <subcellularLocation>
        <location evidence="1">Membrane</location>
        <topology evidence="1">Multi-pass membrane protein</topology>
    </subcellularLocation>
</comment>
<protein>
    <submittedName>
        <fullName evidence="7">GRP family sugar transporter</fullName>
    </submittedName>
</protein>
<dbReference type="GO" id="GO:0016020">
    <property type="term" value="C:membrane"/>
    <property type="evidence" value="ECO:0007669"/>
    <property type="project" value="UniProtKB-SubCell"/>
</dbReference>
<feature type="transmembrane region" description="Helical" evidence="6">
    <location>
        <begin position="207"/>
        <end position="229"/>
    </location>
</feature>
<feature type="transmembrane region" description="Helical" evidence="6">
    <location>
        <begin position="109"/>
        <end position="129"/>
    </location>
</feature>
<dbReference type="Pfam" id="PF06800">
    <property type="entry name" value="Sugar_transport"/>
    <property type="match status" value="1"/>
</dbReference>
<proteinExistence type="inferred from homology"/>
<dbReference type="RefSeq" id="WP_258422215.1">
    <property type="nucleotide sequence ID" value="NZ_JANSUY010000002.1"/>
</dbReference>
<dbReference type="InterPro" id="IPR010651">
    <property type="entry name" value="Sugar_transport"/>
</dbReference>
<feature type="transmembrane region" description="Helical" evidence="6">
    <location>
        <begin position="6"/>
        <end position="27"/>
    </location>
</feature>
<organism evidence="7 8">
    <name type="scientific">Aquiflexum gelatinilyticum</name>
    <dbReference type="NCBI Taxonomy" id="2961943"/>
    <lineage>
        <taxon>Bacteria</taxon>
        <taxon>Pseudomonadati</taxon>
        <taxon>Bacteroidota</taxon>
        <taxon>Cytophagia</taxon>
        <taxon>Cytophagales</taxon>
        <taxon>Cyclobacteriaceae</taxon>
        <taxon>Aquiflexum</taxon>
    </lineage>
</organism>
<name>A0A9X2P224_9BACT</name>
<evidence type="ECO:0000256" key="5">
    <source>
        <dbReference type="ARBA" id="ARBA00023136"/>
    </source>
</evidence>
<feature type="transmembrane region" description="Helical" evidence="6">
    <location>
        <begin position="80"/>
        <end position="102"/>
    </location>
</feature>
<reference evidence="7" key="1">
    <citation type="submission" date="2022-08" db="EMBL/GenBank/DDBJ databases">
        <authorList>
            <person name="Zhang D."/>
        </authorList>
    </citation>
    <scope>NUCLEOTIDE SEQUENCE</scope>
    <source>
        <strain evidence="7">XJ19-11</strain>
    </source>
</reference>
<dbReference type="GO" id="GO:0015144">
    <property type="term" value="F:carbohydrate transmembrane transporter activity"/>
    <property type="evidence" value="ECO:0007669"/>
    <property type="project" value="InterPro"/>
</dbReference>
<sequence>MYIIESYSLAVVFCIITMFCWGSWANTQKLAGSSWRFELFYWDYVIGIVILSLVFGYTLGSSGEAGRGFTEDLFQASSRSYSLAFIGGVIFNLANILIVAAIAYAGMSVAFPVGIGLALVLGVIVNYVSNQQGDPVMLFSGVALVVVAIVLDAMAYRKLASTNQKNPKVGLVLALVGGFLMSFFYFFVAQSMSLDFSTPEGGKFTPYGAVFVFSIGILLSNFMFNTFLMKKPIEGPALKAPNYFAGKLPVHLFGIMGGIIWCVGMSFSIIAAEKAGPAISYGLGQGATMVAAFWGVFIWKEFKKAPKGTGNLIAGMFLLFVIGLGLIVYSGV</sequence>
<feature type="transmembrane region" description="Helical" evidence="6">
    <location>
        <begin position="311"/>
        <end position="329"/>
    </location>
</feature>
<evidence type="ECO:0000256" key="6">
    <source>
        <dbReference type="SAM" id="Phobius"/>
    </source>
</evidence>
<dbReference type="AlphaFoldDB" id="A0A9X2P224"/>
<evidence type="ECO:0000256" key="3">
    <source>
        <dbReference type="ARBA" id="ARBA00022692"/>
    </source>
</evidence>
<comment type="similarity">
    <text evidence="2">Belongs to the GRP transporter (TC 2.A.7.5) family.</text>
</comment>
<feature type="transmembrane region" description="Helical" evidence="6">
    <location>
        <begin position="39"/>
        <end position="60"/>
    </location>
</feature>
<dbReference type="EMBL" id="JANSUY010000002">
    <property type="protein sequence ID" value="MCR9014334.1"/>
    <property type="molecule type" value="Genomic_DNA"/>
</dbReference>
<keyword evidence="4 6" id="KW-1133">Transmembrane helix</keyword>
<keyword evidence="7" id="KW-0813">Transport</keyword>
<feature type="transmembrane region" description="Helical" evidence="6">
    <location>
        <begin position="278"/>
        <end position="299"/>
    </location>
</feature>
<keyword evidence="8" id="KW-1185">Reference proteome</keyword>
<evidence type="ECO:0000256" key="4">
    <source>
        <dbReference type="ARBA" id="ARBA00022989"/>
    </source>
</evidence>
<evidence type="ECO:0000313" key="7">
    <source>
        <dbReference type="EMBL" id="MCR9014334.1"/>
    </source>
</evidence>
<feature type="transmembrane region" description="Helical" evidence="6">
    <location>
        <begin position="250"/>
        <end position="272"/>
    </location>
</feature>
<keyword evidence="5 6" id="KW-0472">Membrane</keyword>
<feature type="transmembrane region" description="Helical" evidence="6">
    <location>
        <begin position="135"/>
        <end position="156"/>
    </location>
</feature>
<evidence type="ECO:0000313" key="8">
    <source>
        <dbReference type="Proteomes" id="UP001142175"/>
    </source>
</evidence>
<gene>
    <name evidence="7" type="ORF">NU887_04760</name>
</gene>
<accession>A0A9X2P224</accession>
<dbReference type="Proteomes" id="UP001142175">
    <property type="component" value="Unassembled WGS sequence"/>
</dbReference>
<dbReference type="PANTHER" id="PTHR16119">
    <property type="entry name" value="TRANSMEMBRANE PROTEIN 144"/>
    <property type="match status" value="1"/>
</dbReference>
<keyword evidence="3 6" id="KW-0812">Transmembrane</keyword>
<comment type="caution">
    <text evidence="7">The sequence shown here is derived from an EMBL/GenBank/DDBJ whole genome shotgun (WGS) entry which is preliminary data.</text>
</comment>
<evidence type="ECO:0000256" key="1">
    <source>
        <dbReference type="ARBA" id="ARBA00004141"/>
    </source>
</evidence>
<evidence type="ECO:0000256" key="2">
    <source>
        <dbReference type="ARBA" id="ARBA00006117"/>
    </source>
</evidence>